<dbReference type="InterPro" id="IPR007037">
    <property type="entry name" value="SIP_rossman_dom"/>
</dbReference>
<dbReference type="SUPFAM" id="SSF63380">
    <property type="entry name" value="Riboflavin synthase domain-like"/>
    <property type="match status" value="1"/>
</dbReference>
<dbReference type="PROSITE" id="PS51384">
    <property type="entry name" value="FAD_FR"/>
    <property type="match status" value="1"/>
</dbReference>
<dbReference type="Gene3D" id="2.40.30.10">
    <property type="entry name" value="Translation factors"/>
    <property type="match status" value="1"/>
</dbReference>
<dbReference type="InterPro" id="IPR017938">
    <property type="entry name" value="Riboflavin_synthase-like_b-brl"/>
</dbReference>
<keyword evidence="4" id="KW-1185">Reference proteome</keyword>
<dbReference type="PANTHER" id="PTHR30157:SF0">
    <property type="entry name" value="NADPH-DEPENDENT FERRIC-CHELATE REDUCTASE"/>
    <property type="match status" value="1"/>
</dbReference>
<accession>A0A126ZXB2</accession>
<dbReference type="InterPro" id="IPR017927">
    <property type="entry name" value="FAD-bd_FR_type"/>
</dbReference>
<dbReference type="InterPro" id="IPR039374">
    <property type="entry name" value="SIP_fam"/>
</dbReference>
<gene>
    <name evidence="3" type="ORF">SA2016_1070</name>
</gene>
<name>A0A126ZXB2_9MICC</name>
<dbReference type="STRING" id="37927.SA2016_1070"/>
<dbReference type="InterPro" id="IPR039261">
    <property type="entry name" value="FNR_nucleotide-bd"/>
</dbReference>
<protein>
    <submittedName>
        <fullName evidence="3">FAD-binding protein</fullName>
    </submittedName>
</protein>
<dbReference type="Pfam" id="PF08021">
    <property type="entry name" value="FAD_binding_9"/>
    <property type="match status" value="1"/>
</dbReference>
<evidence type="ECO:0000313" key="4">
    <source>
        <dbReference type="Proteomes" id="UP000070134"/>
    </source>
</evidence>
<evidence type="ECO:0000256" key="1">
    <source>
        <dbReference type="SAM" id="MobiDB-lite"/>
    </source>
</evidence>
<dbReference type="FunFam" id="2.40.30.10:FF:000131">
    <property type="entry name" value="NADPH-dependent ferric siderophore reductase"/>
    <property type="match status" value="1"/>
</dbReference>
<dbReference type="InterPro" id="IPR013113">
    <property type="entry name" value="SIP_FAD-bd"/>
</dbReference>
<proteinExistence type="predicted"/>
<evidence type="ECO:0000313" key="3">
    <source>
        <dbReference type="EMBL" id="AMM31753.1"/>
    </source>
</evidence>
<dbReference type="Proteomes" id="UP000070134">
    <property type="component" value="Chromosome"/>
</dbReference>
<reference evidence="3 4" key="1">
    <citation type="submission" date="2016-02" db="EMBL/GenBank/DDBJ databases">
        <title>Complete genome of Sinomonas atrocyanea KCTC 3377.</title>
        <authorList>
            <person name="Kim K.M."/>
        </authorList>
    </citation>
    <scope>NUCLEOTIDE SEQUENCE [LARGE SCALE GENOMIC DNA]</scope>
    <source>
        <strain evidence="3 4">KCTC 3377</strain>
    </source>
</reference>
<feature type="domain" description="FAD-binding FR-type" evidence="2">
    <location>
        <begin position="27"/>
        <end position="155"/>
    </location>
</feature>
<dbReference type="AlphaFoldDB" id="A0A126ZXB2"/>
<dbReference type="PANTHER" id="PTHR30157">
    <property type="entry name" value="FERRIC REDUCTASE, NADPH-DEPENDENT"/>
    <property type="match status" value="1"/>
</dbReference>
<sequence length="293" mass="30675">MTSPAEGAAQPGAQAAAPAAAPAPRTRPTLDLVVVRTEQLSPHLVRVVAGGPGFAAFADNGFTDKYVKIAFPHALPGGAWPEGPVDLDVLKASLPRSAWPVTRTYTVRWFDAAAGELAIDFVVHGDEGLAGPWAAAARPGDRLVCSGPGGAYSPDPEAEWHLFAGDESALPAVAAALEALPAAARGLAFLEVASAEETVELRAPEGVEVRWLSRDGSPAGETLVLAEAVAEAEWPEGTPSVFAHGERGAMKELRAVFKERGVPREKLSLSGYWAHGRAEDQFQAEKKLPVGKV</sequence>
<dbReference type="Pfam" id="PF04954">
    <property type="entry name" value="SIP"/>
    <property type="match status" value="1"/>
</dbReference>
<dbReference type="RefSeq" id="WP_066496184.1">
    <property type="nucleotide sequence ID" value="NZ_BJMO01000105.1"/>
</dbReference>
<dbReference type="KEGG" id="satk:SA2016_1070"/>
<dbReference type="Gene3D" id="3.40.50.80">
    <property type="entry name" value="Nucleotide-binding domain of ferredoxin-NADP reductase (FNR) module"/>
    <property type="match status" value="1"/>
</dbReference>
<dbReference type="GO" id="GO:0016491">
    <property type="term" value="F:oxidoreductase activity"/>
    <property type="evidence" value="ECO:0007669"/>
    <property type="project" value="InterPro"/>
</dbReference>
<dbReference type="PATRIC" id="fig|37927.3.peg.1115"/>
<evidence type="ECO:0000259" key="2">
    <source>
        <dbReference type="PROSITE" id="PS51384"/>
    </source>
</evidence>
<dbReference type="EMBL" id="CP014518">
    <property type="protein sequence ID" value="AMM31753.1"/>
    <property type="molecule type" value="Genomic_DNA"/>
</dbReference>
<organism evidence="3 4">
    <name type="scientific">Sinomonas atrocyanea</name>
    <dbReference type="NCBI Taxonomy" id="37927"/>
    <lineage>
        <taxon>Bacteria</taxon>
        <taxon>Bacillati</taxon>
        <taxon>Actinomycetota</taxon>
        <taxon>Actinomycetes</taxon>
        <taxon>Micrococcales</taxon>
        <taxon>Micrococcaceae</taxon>
        <taxon>Sinomonas</taxon>
    </lineage>
</organism>
<feature type="region of interest" description="Disordered" evidence="1">
    <location>
        <begin position="1"/>
        <end position="24"/>
    </location>
</feature>
<dbReference type="CDD" id="cd06193">
    <property type="entry name" value="siderophore_interacting"/>
    <property type="match status" value="1"/>
</dbReference>
<dbReference type="OrthoDB" id="9814826at2"/>